<evidence type="ECO:0000313" key="2">
    <source>
        <dbReference type="Proteomes" id="UP000031829"/>
    </source>
</evidence>
<reference evidence="1 2" key="1">
    <citation type="journal article" date="2015" name="Genome Announc.">
        <title>Complete genome sequences for 35 biothreat assay-relevant bacillus species.</title>
        <authorList>
            <person name="Johnson S.L."/>
            <person name="Daligault H.E."/>
            <person name="Davenport K.W."/>
            <person name="Jaissle J."/>
            <person name="Frey K.G."/>
            <person name="Ladner J.T."/>
            <person name="Broomall S.M."/>
            <person name="Bishop-Lilly K.A."/>
            <person name="Bruce D.C."/>
            <person name="Gibbons H.S."/>
            <person name="Coyne S.R."/>
            <person name="Lo C.C."/>
            <person name="Meincke L."/>
            <person name="Munk A.C."/>
            <person name="Koroleva G.I."/>
            <person name="Rosenzweig C.N."/>
            <person name="Palacios G.F."/>
            <person name="Redden C.L."/>
            <person name="Minogue T.D."/>
            <person name="Chain P.S."/>
        </authorList>
    </citation>
    <scope>NUCLEOTIDE SEQUENCE [LARGE SCALE GENOMIC DNA]</scope>
    <source>
        <strain evidence="2">ATCC 14581 / DSM 32 / JCM 2506 / NBRC 15308 / NCIMB 9376 / NCTC 10342 / NRRL B-14308 / VKM B-512</strain>
    </source>
</reference>
<dbReference type="Proteomes" id="UP000031829">
    <property type="component" value="Chromosome"/>
</dbReference>
<dbReference type="AlphaFoldDB" id="A0A0B6AMM4"/>
<sequence>MEENNIKNLKSEIIKKHEVLFAKRLELESEASRLMLEINLLDARNTLDKVSQLNQQIDDITSEMDYLKQALEAVN</sequence>
<accession>A0A0B6AMM4</accession>
<evidence type="ECO:0000313" key="1">
    <source>
        <dbReference type="EMBL" id="AJI21074.1"/>
    </source>
</evidence>
<name>A0A0B6AMM4_PRIM2</name>
<organism evidence="1 2">
    <name type="scientific">Priestia megaterium (strain ATCC 14581 / DSM 32 / CCUG 1817 / JCM 2506 / NBRC 15308 / NCIMB 9376 / NCTC 10342 / NRRL B-14308 / VKM B-512 / Ford 19)</name>
    <name type="common">Bacillus megaterium</name>
    <dbReference type="NCBI Taxonomy" id="1348623"/>
    <lineage>
        <taxon>Bacteria</taxon>
        <taxon>Bacillati</taxon>
        <taxon>Bacillota</taxon>
        <taxon>Bacilli</taxon>
        <taxon>Bacillales</taxon>
        <taxon>Bacillaceae</taxon>
        <taxon>Priestia</taxon>
    </lineage>
</organism>
<dbReference type="GeneID" id="93643985"/>
<proteinExistence type="predicted"/>
<dbReference type="RefSeq" id="WP_034650034.1">
    <property type="nucleotide sequence ID" value="NZ_BCVB01000006.1"/>
</dbReference>
<dbReference type="KEGG" id="bmeg:BG04_479"/>
<dbReference type="HOGENOM" id="CLU_2663441_0_0_9"/>
<dbReference type="EMBL" id="CP009920">
    <property type="protein sequence ID" value="AJI21074.1"/>
    <property type="molecule type" value="Genomic_DNA"/>
</dbReference>
<protein>
    <submittedName>
        <fullName evidence="1">Uncharacterized protein</fullName>
    </submittedName>
</protein>
<gene>
    <name evidence="1" type="ORF">BG04_479</name>
</gene>